<dbReference type="InterPro" id="IPR013126">
    <property type="entry name" value="Hsp_70_fam"/>
</dbReference>
<dbReference type="Proteomes" id="UP000507470">
    <property type="component" value="Unassembled WGS sequence"/>
</dbReference>
<dbReference type="InterPro" id="IPR043129">
    <property type="entry name" value="ATPase_NBD"/>
</dbReference>
<evidence type="ECO:0008006" key="6">
    <source>
        <dbReference type="Google" id="ProtNLM"/>
    </source>
</evidence>
<dbReference type="CDD" id="cd10229">
    <property type="entry name" value="ASKHA_NBD_HSP70_HSPA12"/>
    <property type="match status" value="1"/>
</dbReference>
<evidence type="ECO:0000256" key="2">
    <source>
        <dbReference type="ARBA" id="ARBA00022741"/>
    </source>
</evidence>
<evidence type="ECO:0000256" key="3">
    <source>
        <dbReference type="ARBA" id="ARBA00022840"/>
    </source>
</evidence>
<accession>A0A6J8DFT8</accession>
<reference evidence="4 5" key="1">
    <citation type="submission" date="2020-06" db="EMBL/GenBank/DDBJ databases">
        <authorList>
            <person name="Li R."/>
            <person name="Bekaert M."/>
        </authorList>
    </citation>
    <scope>NUCLEOTIDE SEQUENCE [LARGE SCALE GENOMIC DNA]</scope>
    <source>
        <strain evidence="5">wild</strain>
    </source>
</reference>
<dbReference type="GO" id="GO:0140662">
    <property type="term" value="F:ATP-dependent protein folding chaperone"/>
    <property type="evidence" value="ECO:0007669"/>
    <property type="project" value="InterPro"/>
</dbReference>
<protein>
    <recommendedName>
        <fullName evidence="6">HSPA12A</fullName>
    </recommendedName>
</protein>
<organism evidence="4 5">
    <name type="scientific">Mytilus coruscus</name>
    <name type="common">Sea mussel</name>
    <dbReference type="NCBI Taxonomy" id="42192"/>
    <lineage>
        <taxon>Eukaryota</taxon>
        <taxon>Metazoa</taxon>
        <taxon>Spiralia</taxon>
        <taxon>Lophotrochozoa</taxon>
        <taxon>Mollusca</taxon>
        <taxon>Bivalvia</taxon>
        <taxon>Autobranchia</taxon>
        <taxon>Pteriomorphia</taxon>
        <taxon>Mytilida</taxon>
        <taxon>Mytiloidea</taxon>
        <taxon>Mytilidae</taxon>
        <taxon>Mytilinae</taxon>
        <taxon>Mytilus</taxon>
    </lineage>
</organism>
<proteinExistence type="inferred from homology"/>
<dbReference type="PANTHER" id="PTHR14187">
    <property type="entry name" value="ALPHA KINASE/ELONGATION FACTOR 2 KINASE"/>
    <property type="match status" value="1"/>
</dbReference>
<dbReference type="EMBL" id="CACVKT020007252">
    <property type="protein sequence ID" value="CAC5406527.1"/>
    <property type="molecule type" value="Genomic_DNA"/>
</dbReference>
<comment type="similarity">
    <text evidence="1">Belongs to the heat shock protein 70 family.</text>
</comment>
<evidence type="ECO:0000313" key="4">
    <source>
        <dbReference type="EMBL" id="CAC5406527.1"/>
    </source>
</evidence>
<dbReference type="OrthoDB" id="6062776at2759"/>
<dbReference type="Gene3D" id="3.30.420.40">
    <property type="match status" value="1"/>
</dbReference>
<dbReference type="GO" id="GO:0005524">
    <property type="term" value="F:ATP binding"/>
    <property type="evidence" value="ECO:0007669"/>
    <property type="project" value="UniProtKB-KW"/>
</dbReference>
<sequence>MQSDKLVEHGKFIVAAIDFGTTYSGYAYCKHADYNKNPPIIKCNTWIEGETLTSKAPTCVLFKPDQKLHSFGHEAIKNYYDNPDKLQLNKYYYFEYFKMMLYEQKDLTTETYLEESIKEEDVKKRKKMKAVDVFGAVIGYFRDQLLGAIKNSGEHWFTEKDVMWVITVPAIWDLRAKQFMRESAKKAEIAHDQLMLALEPEAASIHCRRVPVGVQTEGDGRKIIAAMAPGAKFIVLDQGGGTTDIAVHEVTGVNTLKEVHQACGGHWGGITVNKQFYNFLEEIFGKDVINSIKETNPSAFYSLLRNFENKKTSFKKEDEGEPEGQVTLRLPVDWTDTFKAIKSLSLAEAVEKTNFKGRVKVNKDKFRIKNDLFRTFYDYSLENVIRELEKLIAKKELKGVKTLLVVGGHSASTVLTEALKTKFKNIGMVIPKDPGLAVLKGAVMFGFEPGTITSRVARFTYGIGTTRPFREGDPESKKIIVDGVEKCKDVFDKHIEIGQVLEVGEDKYLEEHEYVPLYKDQTSVNFNFYDTLNKSPKYVTDDGCRRIGSLHFQLTDGMTGKRSMALKINNSGTELVSLITEIATKKQSTGYFRLPSESN</sequence>
<dbReference type="PANTHER" id="PTHR14187:SF5">
    <property type="entry name" value="HEAT SHOCK 70 KDA PROTEIN 12A"/>
    <property type="match status" value="1"/>
</dbReference>
<keyword evidence="5" id="KW-1185">Reference proteome</keyword>
<dbReference type="Pfam" id="PF00012">
    <property type="entry name" value="HSP70"/>
    <property type="match status" value="1"/>
</dbReference>
<evidence type="ECO:0000256" key="1">
    <source>
        <dbReference type="ARBA" id="ARBA00007381"/>
    </source>
</evidence>
<evidence type="ECO:0000313" key="5">
    <source>
        <dbReference type="Proteomes" id="UP000507470"/>
    </source>
</evidence>
<gene>
    <name evidence="4" type="ORF">MCOR_40097</name>
</gene>
<dbReference type="AlphaFoldDB" id="A0A6J8DFT8"/>
<dbReference type="SUPFAM" id="SSF53067">
    <property type="entry name" value="Actin-like ATPase domain"/>
    <property type="match status" value="2"/>
</dbReference>
<keyword evidence="3" id="KW-0067">ATP-binding</keyword>
<keyword evidence="2" id="KW-0547">Nucleotide-binding</keyword>
<name>A0A6J8DFT8_MYTCO</name>